<feature type="compositionally biased region" description="Polar residues" evidence="1">
    <location>
        <begin position="56"/>
        <end position="76"/>
    </location>
</feature>
<feature type="compositionally biased region" description="Low complexity" evidence="1">
    <location>
        <begin position="77"/>
        <end position="103"/>
    </location>
</feature>
<evidence type="ECO:0000256" key="1">
    <source>
        <dbReference type="SAM" id="MobiDB-lite"/>
    </source>
</evidence>
<dbReference type="SUPFAM" id="SSF81995">
    <property type="entry name" value="beta-sandwich domain of Sec23/24"/>
    <property type="match status" value="1"/>
</dbReference>
<dbReference type="PANTHER" id="PTHR12203:SF22">
    <property type="entry name" value="CAPSULE ASSOCIATED PROTEIN"/>
    <property type="match status" value="1"/>
</dbReference>
<dbReference type="Proteomes" id="UP000811619">
    <property type="component" value="Unassembled WGS sequence"/>
</dbReference>
<dbReference type="Pfam" id="PF05686">
    <property type="entry name" value="Glyco_transf_90"/>
    <property type="match status" value="1"/>
</dbReference>
<dbReference type="InterPro" id="IPR006598">
    <property type="entry name" value="CAP10"/>
</dbReference>
<feature type="region of interest" description="Disordered" evidence="1">
    <location>
        <begin position="56"/>
        <end position="120"/>
    </location>
</feature>
<gene>
    <name evidence="3" type="ORF">E4U42_002919</name>
</gene>
<proteinExistence type="predicted"/>
<evidence type="ECO:0000259" key="2">
    <source>
        <dbReference type="SMART" id="SM00672"/>
    </source>
</evidence>
<dbReference type="EMBL" id="SRPY01000231">
    <property type="protein sequence ID" value="KAG5926841.1"/>
    <property type="molecule type" value="Genomic_DNA"/>
</dbReference>
<dbReference type="PANTHER" id="PTHR12203">
    <property type="entry name" value="KDEL LYS-ASP-GLU-LEU CONTAINING - RELATED"/>
    <property type="match status" value="1"/>
</dbReference>
<comment type="caution">
    <text evidence="3">The sequence shown here is derived from an EMBL/GenBank/DDBJ whole genome shotgun (WGS) entry which is preliminary data.</text>
</comment>
<dbReference type="SMART" id="SM00672">
    <property type="entry name" value="CAP10"/>
    <property type="match status" value="1"/>
</dbReference>
<name>A0A8K0JAC3_9HYPO</name>
<dbReference type="OrthoDB" id="541052at2759"/>
<feature type="domain" description="Glycosyl transferase CAP10" evidence="2">
    <location>
        <begin position="366"/>
        <end position="657"/>
    </location>
</feature>
<reference evidence="3" key="1">
    <citation type="journal article" date="2020" name="bioRxiv">
        <title>Whole genome comparisons of ergot fungi reveals the divergence and evolution of species within the genus Claviceps are the result of varying mechanisms driving genome evolution and host range expansion.</title>
        <authorList>
            <person name="Wyka S.A."/>
            <person name="Mondo S.J."/>
            <person name="Liu M."/>
            <person name="Dettman J."/>
            <person name="Nalam V."/>
            <person name="Broders K.D."/>
        </authorList>
    </citation>
    <scope>NUCLEOTIDE SEQUENCE</scope>
    <source>
        <strain evidence="3">CCC 489</strain>
    </source>
</reference>
<accession>A0A8K0JAC3</accession>
<evidence type="ECO:0000313" key="3">
    <source>
        <dbReference type="EMBL" id="KAG5926841.1"/>
    </source>
</evidence>
<dbReference type="AlphaFoldDB" id="A0A8K0JAC3"/>
<dbReference type="InterPro" id="IPR051091">
    <property type="entry name" value="O-Glucosyltr/Glycosyltrsf_90"/>
</dbReference>
<sequence length="684" mass="79069">MAKWFRPAPFPRRPTAFLRCGFLALVFLTCLGIFYRKPANLSIDPLQRDSIFKTASSPLSTQPQSVPSQQAETALKQQQQQQQQQEQQEQSPQPQTQQQQQQQPPGPLHSTPSLDSQGRHPIDKLLYDAQHDFAALVSGEAKTIQEAAQAYRQRRGRHPPPHFDKWFEFAQSKNALIVESFFDQIYHDLEPFWGANSARMRHEASQFEMTINIRNGVASTGSDWFWTQTWLNMTKTVQHLLPDMDLALNAMDEPRMILPWEEVNEYMKKASKSRKLPRAKSMKNEFRPWPAPRTKSLRGKVANKNWETDEFFWKIARRGCKPDSLARTTGLQTSFADPPNITMEYAQPHLHKGYVSNYTMSVEICHQPDLQGLEGILIHPLSTSSTKTLFPIFGGSKLTVNNDILLPAPMYWKEDERFGGGDYHGIHWPDKRDAVVWRGVATGGHNDPDNWRGFQRHRFVSLNNGTKISAAEHGVFKPENFALPEAEYGSQAQKYGKLGDWVDEFADVSFIDLMCTPPQDGQCNYTDFYFEITDGMMLSDQFNYKFLPDIDGNSFSGRYLAFLRSTSLPIKSTIFREWHDSRLVPWKHFVPMDNRFLDYFGIMDYFLGYQGRNVHDEAAAKIAMEGKEWAEKVLRKEDMSIYVLRLLLEYARVMDDNRATMGWVGDILQDPSPEESRHWRGWWW</sequence>
<protein>
    <recommendedName>
        <fullName evidence="2">Glycosyl transferase CAP10 domain-containing protein</fullName>
    </recommendedName>
</protein>
<organism evidence="3 4">
    <name type="scientific">Claviceps africana</name>
    <dbReference type="NCBI Taxonomy" id="83212"/>
    <lineage>
        <taxon>Eukaryota</taxon>
        <taxon>Fungi</taxon>
        <taxon>Dikarya</taxon>
        <taxon>Ascomycota</taxon>
        <taxon>Pezizomycotina</taxon>
        <taxon>Sordariomycetes</taxon>
        <taxon>Hypocreomycetidae</taxon>
        <taxon>Hypocreales</taxon>
        <taxon>Clavicipitaceae</taxon>
        <taxon>Claviceps</taxon>
    </lineage>
</organism>
<evidence type="ECO:0000313" key="4">
    <source>
        <dbReference type="Proteomes" id="UP000811619"/>
    </source>
</evidence>
<keyword evidence="4" id="KW-1185">Reference proteome</keyword>